<evidence type="ECO:0000313" key="5">
    <source>
        <dbReference type="Proteomes" id="UP000516305"/>
    </source>
</evidence>
<dbReference type="EMBL" id="CP060139">
    <property type="protein sequence ID" value="QNR22594.1"/>
    <property type="molecule type" value="Genomic_DNA"/>
</dbReference>
<dbReference type="AlphaFoldDB" id="A0A7H0VA46"/>
<reference evidence="4 5" key="1">
    <citation type="submission" date="2020-08" db="EMBL/GenBank/DDBJ databases">
        <title>Croceimicrobium hydrocarbonivorans gen. nov., sp. nov., a novel marine bacterium isolated from a bacterial consortium that degrades polyethylene terephthalate.</title>
        <authorList>
            <person name="Liu R."/>
        </authorList>
    </citation>
    <scope>NUCLEOTIDE SEQUENCE [LARGE SCALE GENOMIC DNA]</scope>
    <source>
        <strain evidence="4 5">A20-9</strain>
    </source>
</reference>
<dbReference type="RefSeq" id="WP_210757160.1">
    <property type="nucleotide sequence ID" value="NZ_CP060139.1"/>
</dbReference>
<dbReference type="KEGG" id="chyd:H4K34_09350"/>
<evidence type="ECO:0000259" key="3">
    <source>
        <dbReference type="Pfam" id="PF18962"/>
    </source>
</evidence>
<dbReference type="Proteomes" id="UP000516305">
    <property type="component" value="Chromosome"/>
</dbReference>
<dbReference type="Pfam" id="PF18962">
    <property type="entry name" value="Por_Secre_tail"/>
    <property type="match status" value="1"/>
</dbReference>
<dbReference type="InterPro" id="IPR026444">
    <property type="entry name" value="Secre_tail"/>
</dbReference>
<sequence>MKNLLSFLALSLSFGLLAQSELEPTLSESTYTVPSHSSQWRAEDGPEQIIWSEDFSNGIPSSWTQSSSTPNALWEYRGPSTTPSNSMGSRGNFSGVHNVPPSNMPLTSSTGSNGFVIFDSDFLDNAGTSTFGSGVAPSPHWGSLISDTIDLSAYPNVSLIFESYARRFHAEFKIALSTNAGQSFSDTIEIYPLSQIPLNASTTNGVLTSLNLSTYIGGQDSVQIQFLFNGDTDNSASTDGYYYWMLDDIRIETSSAHSLKMVAAGGNNPQDLIFNPSLPDYPIYGTLHQDQIVPIAGNISVMNDGTATQSNVKLHIEVIEEISGQVVHTMVSPLGCSSLLPGDTCYINNLETGTWTPPNAPARYSLVYKVFSDSLQGSNAYVSTDTFHIQVSEDSYSLSSGVISNYVGTNSAIPDMIANGILFSLENEDPDSVGSNNVYIDGVELYLSTATDPTASISLEIYDTAGFQFTNGFPSGTAAIYSKTFNLSSSMLGQKSFFSFETISPTDTFPLALNTGSYFLVLRNFPNAPAGVVRIANDATWEQPGMASVMQLGNGNWFRRFSSSRTFESPHISLRMALNTPYCAPLRDSVYLSNCTGQPITSPSGFNTYYQTGVYLDTIPGTTTCDSIITVFAEINSPTNDTLNPLVCNGSYQDPLGNPLTSSGTYIYTFSSQAGCDSILTINLTVGNSTAANDTMEVEVCDGNYRSPSGQLYTQSGFYVDTLPNLAGCDSLIPIDLQITHINTTVNTILNGTGLVANQVNAQYQWYDCSNNGFQIMPGDTNQIFTPQQNGQYVVVIQMGSCQDTSDCTLIEDIGLASSKYLDFALYPNPSQGLIHIEGLENENYALQIHDLQGRKVFEQEICGADKMEFDLSHLNKGLYQISLKKAHQSGHQILVLD</sequence>
<accession>A0A7H0VA46</accession>
<evidence type="ECO:0000313" key="4">
    <source>
        <dbReference type="EMBL" id="QNR22594.1"/>
    </source>
</evidence>
<organism evidence="4 5">
    <name type="scientific">Croceimicrobium hydrocarbonivorans</name>
    <dbReference type="NCBI Taxonomy" id="2761580"/>
    <lineage>
        <taxon>Bacteria</taxon>
        <taxon>Pseudomonadati</taxon>
        <taxon>Bacteroidota</taxon>
        <taxon>Flavobacteriia</taxon>
        <taxon>Flavobacteriales</taxon>
        <taxon>Owenweeksiaceae</taxon>
        <taxon>Croceimicrobium</taxon>
    </lineage>
</organism>
<gene>
    <name evidence="4" type="ORF">H4K34_09350</name>
</gene>
<feature type="signal peptide" evidence="2">
    <location>
        <begin position="1"/>
        <end position="18"/>
    </location>
</feature>
<keyword evidence="5" id="KW-1185">Reference proteome</keyword>
<dbReference type="NCBIfam" id="TIGR04183">
    <property type="entry name" value="Por_Secre_tail"/>
    <property type="match status" value="1"/>
</dbReference>
<protein>
    <submittedName>
        <fullName evidence="4">T9SS type A sorting domain-containing protein</fullName>
    </submittedName>
</protein>
<keyword evidence="1 2" id="KW-0732">Signal</keyword>
<name>A0A7H0VA46_9FLAO</name>
<feature type="chain" id="PRO_5028909892" evidence="2">
    <location>
        <begin position="19"/>
        <end position="898"/>
    </location>
</feature>
<evidence type="ECO:0000256" key="2">
    <source>
        <dbReference type="SAM" id="SignalP"/>
    </source>
</evidence>
<feature type="domain" description="Secretion system C-terminal sorting" evidence="3">
    <location>
        <begin position="826"/>
        <end position="890"/>
    </location>
</feature>
<evidence type="ECO:0000256" key="1">
    <source>
        <dbReference type="ARBA" id="ARBA00022729"/>
    </source>
</evidence>
<proteinExistence type="predicted"/>